<dbReference type="Pfam" id="PF04122">
    <property type="entry name" value="CW_binding_2"/>
    <property type="match status" value="3"/>
</dbReference>
<feature type="chain" id="PRO_5026769890" description="Cell wall-binding repeat-containing protein" evidence="1">
    <location>
        <begin position="33"/>
        <end position="761"/>
    </location>
</feature>
<accession>A0A6N7XFJ3</accession>
<dbReference type="PANTHER" id="PTHR30032">
    <property type="entry name" value="N-ACETYLMURAMOYL-L-ALANINE AMIDASE-RELATED"/>
    <property type="match status" value="1"/>
</dbReference>
<dbReference type="InterPro" id="IPR007253">
    <property type="entry name" value="Cell_wall-bd_2"/>
</dbReference>
<dbReference type="Gene3D" id="3.40.50.12090">
    <property type="match status" value="2"/>
</dbReference>
<organism evidence="2 3">
    <name type="scientific">Peptostreptococcus porci</name>
    <dbReference type="NCBI Taxonomy" id="2652282"/>
    <lineage>
        <taxon>Bacteria</taxon>
        <taxon>Bacillati</taxon>
        <taxon>Bacillota</taxon>
        <taxon>Clostridia</taxon>
        <taxon>Peptostreptococcales</taxon>
        <taxon>Peptostreptococcaceae</taxon>
        <taxon>Peptostreptococcus</taxon>
    </lineage>
</organism>
<reference evidence="2 3" key="1">
    <citation type="submission" date="2019-08" db="EMBL/GenBank/DDBJ databases">
        <title>In-depth cultivation of the pig gut microbiome towards novel bacterial diversity and tailored functional studies.</title>
        <authorList>
            <person name="Wylensek D."/>
            <person name="Hitch T.C.A."/>
            <person name="Clavel T."/>
        </authorList>
    </citation>
    <scope>NUCLEOTIDE SEQUENCE [LARGE SCALE GENOMIC DNA]</scope>
    <source>
        <strain evidence="2 3">WCA-SAB-591-4A-A</strain>
    </source>
</reference>
<evidence type="ECO:0008006" key="4">
    <source>
        <dbReference type="Google" id="ProtNLM"/>
    </source>
</evidence>
<dbReference type="EMBL" id="VUNE01000002">
    <property type="protein sequence ID" value="MST62154.1"/>
    <property type="molecule type" value="Genomic_DNA"/>
</dbReference>
<evidence type="ECO:0000313" key="3">
    <source>
        <dbReference type="Proteomes" id="UP000440713"/>
    </source>
</evidence>
<dbReference type="PANTHER" id="PTHR30032:SF8">
    <property type="entry name" value="GERMINATION-SPECIFIC N-ACETYLMURAMOYL-L-ALANINE AMIDASE"/>
    <property type="match status" value="1"/>
</dbReference>
<protein>
    <recommendedName>
        <fullName evidence="4">Cell wall-binding repeat-containing protein</fullName>
    </recommendedName>
</protein>
<proteinExistence type="predicted"/>
<gene>
    <name evidence="2" type="ORF">FYJ71_04085</name>
</gene>
<name>A0A6N7XFJ3_9FIRM</name>
<comment type="caution">
    <text evidence="2">The sequence shown here is derived from an EMBL/GenBank/DDBJ whole genome shotgun (WGS) entry which is preliminary data.</text>
</comment>
<feature type="signal peptide" evidence="1">
    <location>
        <begin position="1"/>
        <end position="32"/>
    </location>
</feature>
<keyword evidence="3" id="KW-1185">Reference proteome</keyword>
<sequence>MKYVEGCRMNKKICVALASTMLVAGAGNLASAETTVTKSGVELMRRYSGADRFQTAVDVSKGNYPNGSSNVILVNGSNPADALSGGPLAYSIDSPILLVNAQSIATVTLNELVRLNPTNVYILGGEKSVSSNLEKVIKSKLKSTTKFTRISGSDRYETSVRVAEVMLGNKSFSGAGFVNGDTNKFPDALSAAALLGKKGMPLILTNGKSLSSSMTKYKSNSNNYIIGGAATINIPGLSGKRIAGNDRYDTSAKVATEGFTYGSYNSNSDSACVVVDGRNYPDALTAISVAKKQNGPILLVDKQVPTPIANYINAQKRDKAYMVGGMNSVSLTVQNDLLNRLENNYKNYRSSEVEKRRLALSDLEKTMSKYDEMVGWLSRNSNNLTAINEYKTLRDQLYRDYTSKSASSLVGVTVETIISKKSDLTKKFEDIAKINDDQYNTILRAEVDKAYDKISERGILLPESQMTSSQKELYSKLKEATRLMTDVSNGKRKLELTYEIKHSSVSSSSSSSDSNSQIREANELLNKAKDIRTQSPEFLSKKANLDYAIADVRKSASSTNLQNLKDATEDFKYVLNAYLALDDKIKTAEKLIKDNKSTIEYSFRSKAYKEADVPKESSGVKLSDYIKKKRSNIEDKIVDYKKTMDSFNTRTQLNYPENELDGLIDEFRNVIRNFDELKILDGTIKTCEDSEPNGKVFKEDKDKMDKLLKAYKDLFDNAKKLKDKAGSEIILSESSYDKIRSLNKALNDAFNEYKTEYSRSR</sequence>
<dbReference type="AlphaFoldDB" id="A0A6N7XFJ3"/>
<keyword evidence="1" id="KW-0732">Signal</keyword>
<evidence type="ECO:0000256" key="1">
    <source>
        <dbReference type="SAM" id="SignalP"/>
    </source>
</evidence>
<dbReference type="InterPro" id="IPR051922">
    <property type="entry name" value="Bact_Sporulation_Assoc"/>
</dbReference>
<evidence type="ECO:0000313" key="2">
    <source>
        <dbReference type="EMBL" id="MST62154.1"/>
    </source>
</evidence>
<dbReference type="Proteomes" id="UP000440713">
    <property type="component" value="Unassembled WGS sequence"/>
</dbReference>